<dbReference type="InterPro" id="IPR050490">
    <property type="entry name" value="Bact_solute-bd_prot1"/>
</dbReference>
<dbReference type="SUPFAM" id="SSF53850">
    <property type="entry name" value="Periplasmic binding protein-like II"/>
    <property type="match status" value="1"/>
</dbReference>
<dbReference type="PANTHER" id="PTHR43649:SF29">
    <property type="entry name" value="OSMOPROTECTIVE COMPOUNDS-BINDING PROTEIN GGTB"/>
    <property type="match status" value="1"/>
</dbReference>
<reference evidence="3 4" key="1">
    <citation type="submission" date="2017-08" db="EMBL/GenBank/DDBJ databases">
        <title>Burning lignite coal seam in the remote Altai Mountains harbors a hydrogen-driven thermophilic microbial community.</title>
        <authorList>
            <person name="Kadnikov V.V."/>
            <person name="Mardanov A.V."/>
            <person name="Ivasenko D."/>
            <person name="Beletsky A.V."/>
            <person name="Karnachuk O.V."/>
            <person name="Ravin N.V."/>
        </authorList>
    </citation>
    <scope>NUCLEOTIDE SEQUENCE [LARGE SCALE GENOMIC DNA]</scope>
    <source>
        <strain evidence="3">AL31</strain>
    </source>
</reference>
<gene>
    <name evidence="3" type="ORF">BLITH_0171</name>
</gene>
<dbReference type="PANTHER" id="PTHR43649">
    <property type="entry name" value="ARABINOSE-BINDING PROTEIN-RELATED"/>
    <property type="match status" value="1"/>
</dbReference>
<sequence length="429" mass="47572">MLYGGTKGERRGVRKAFRGKFADGGGRPMWGVAFAFVLALLLAVSGCAGQATQPGGTTKETPTLTVIAGWSGDEEKQFRPVLEEAEKELGIKINYQIQRLEDLQNVLPAQFSAKKTPGDVIFVSSSWFVTSNAQHLEDLRSIWTEPDKFRLSAVEADGKIVGVPYALSVKPGFWYRKSFFQANGLEPPKSWDDFRNLLTKMRGIPGVKNPIVSGDSVGWPLSDVVEHFLITFGGPQLQLDLIDNKVKWQDPKVKEIFAERIVPLLQDKSFSAPTDWTSAVDLWWNGEYGLYFMGNWITGMVKDPNDLGVFPLSGDKGVVGGADYIMVPTYGAHKDEAKKLVEFLISKKGMEIRVKQGGKLSSRTDTPVDIYPPADRAVAEAIQGMEILPDLDDTIGGKWQNTFWDQLKLLWVKPGDLDSVLKTLDDARK</sequence>
<evidence type="ECO:0000313" key="4">
    <source>
        <dbReference type="Proteomes" id="UP000244016"/>
    </source>
</evidence>
<proteinExistence type="inferred from homology"/>
<evidence type="ECO:0000313" key="3">
    <source>
        <dbReference type="EMBL" id="PTQ53091.1"/>
    </source>
</evidence>
<keyword evidence="2" id="KW-0813">Transport</keyword>
<organism evidence="3 4">
    <name type="scientific">Brockia lithotrophica</name>
    <dbReference type="NCBI Taxonomy" id="933949"/>
    <lineage>
        <taxon>Bacteria</taxon>
        <taxon>Bacillati</taxon>
        <taxon>Bacillota</taxon>
        <taxon>Bacilli</taxon>
        <taxon>Bacillales</taxon>
        <taxon>Bacillales Family X. Incertae Sedis</taxon>
        <taxon>Brockia</taxon>
    </lineage>
</organism>
<dbReference type="InterPro" id="IPR006059">
    <property type="entry name" value="SBP"/>
</dbReference>
<accession>A0A2T5GA71</accession>
<evidence type="ECO:0000256" key="2">
    <source>
        <dbReference type="ARBA" id="ARBA00022448"/>
    </source>
</evidence>
<dbReference type="Pfam" id="PF01547">
    <property type="entry name" value="SBP_bac_1"/>
    <property type="match status" value="1"/>
</dbReference>
<protein>
    <submittedName>
        <fullName evidence="3">Putative trehalose ABC transporter, substrate-binding component, Archaea-type</fullName>
    </submittedName>
</protein>
<comment type="similarity">
    <text evidence="1">Belongs to the bacterial solute-binding protein 1 family.</text>
</comment>
<dbReference type="EMBL" id="PEBW01000001">
    <property type="protein sequence ID" value="PTQ53091.1"/>
    <property type="molecule type" value="Genomic_DNA"/>
</dbReference>
<comment type="caution">
    <text evidence="3">The sequence shown here is derived from an EMBL/GenBank/DDBJ whole genome shotgun (WGS) entry which is preliminary data.</text>
</comment>
<evidence type="ECO:0000256" key="1">
    <source>
        <dbReference type="ARBA" id="ARBA00008520"/>
    </source>
</evidence>
<dbReference type="Proteomes" id="UP000244016">
    <property type="component" value="Unassembled WGS sequence"/>
</dbReference>
<dbReference type="Gene3D" id="3.40.190.10">
    <property type="entry name" value="Periplasmic binding protein-like II"/>
    <property type="match status" value="1"/>
</dbReference>
<name>A0A2T5GA71_9BACL</name>
<dbReference type="AlphaFoldDB" id="A0A2T5GA71"/>